<sequence>MLIFLVFNFITFCYTLPVKDEATIPVALKQKPYYTIKVGVGTPPQYLNLVLDTSSAHFLILDGILSTQVGKDVNTFKPLQSSTFHLDHDLSSFFLDTYRNLYLTAVRATETVTINGFKVKNQKIELVKSLKVIDNSTFPKIDGVLGIGFKLSESPYKYFDFTSPFHDYVKSVDSVFTVYNRPDVKDNTKSAGVITLGRDTENCGEKWVRPRISWLPQQAWVFTVNGYMVGNVGYRLDPKTGVTLDSGLEASIIPKEAVENMAKHWNLKKEGDNYYIECDKVNDLAYFTLIVSYPNELIEILPKRMFKKSPEPRVLAQNPSTESWPRALAQSPSPEPQPRALAQSPSPYPYSRALAQSPSPKP</sequence>
<name>A0A811K1X0_9BILA</name>
<gene>
    <name evidence="6" type="ORF">BOKJ2_LOCUS2919</name>
</gene>
<evidence type="ECO:0000256" key="1">
    <source>
        <dbReference type="ARBA" id="ARBA00007447"/>
    </source>
</evidence>
<feature type="chain" id="PRO_5035681456" description="Peptidase A1 domain-containing protein" evidence="4">
    <location>
        <begin position="16"/>
        <end position="362"/>
    </location>
</feature>
<dbReference type="InterPro" id="IPR001461">
    <property type="entry name" value="Aspartic_peptidase_A1"/>
</dbReference>
<dbReference type="Gene3D" id="2.40.70.10">
    <property type="entry name" value="Acid Proteases"/>
    <property type="match status" value="2"/>
</dbReference>
<evidence type="ECO:0000313" key="7">
    <source>
        <dbReference type="Proteomes" id="UP000614601"/>
    </source>
</evidence>
<organism evidence="6 7">
    <name type="scientific">Bursaphelenchus okinawaensis</name>
    <dbReference type="NCBI Taxonomy" id="465554"/>
    <lineage>
        <taxon>Eukaryota</taxon>
        <taxon>Metazoa</taxon>
        <taxon>Ecdysozoa</taxon>
        <taxon>Nematoda</taxon>
        <taxon>Chromadorea</taxon>
        <taxon>Rhabditida</taxon>
        <taxon>Tylenchina</taxon>
        <taxon>Tylenchomorpha</taxon>
        <taxon>Aphelenchoidea</taxon>
        <taxon>Aphelenchoididae</taxon>
        <taxon>Bursaphelenchus</taxon>
    </lineage>
</organism>
<protein>
    <recommendedName>
        <fullName evidence="5">Peptidase A1 domain-containing protein</fullName>
    </recommendedName>
</protein>
<dbReference type="OrthoDB" id="5801727at2759"/>
<feature type="active site" evidence="2">
    <location>
        <position position="52"/>
    </location>
</feature>
<dbReference type="SUPFAM" id="SSF50630">
    <property type="entry name" value="Acid proteases"/>
    <property type="match status" value="1"/>
</dbReference>
<proteinExistence type="inferred from homology"/>
<evidence type="ECO:0000256" key="4">
    <source>
        <dbReference type="SAM" id="SignalP"/>
    </source>
</evidence>
<dbReference type="AlphaFoldDB" id="A0A811K1X0"/>
<dbReference type="GO" id="GO:0006508">
    <property type="term" value="P:proteolysis"/>
    <property type="evidence" value="ECO:0007669"/>
    <property type="project" value="InterPro"/>
</dbReference>
<dbReference type="InterPro" id="IPR021109">
    <property type="entry name" value="Peptidase_aspartic_dom_sf"/>
</dbReference>
<evidence type="ECO:0000313" key="6">
    <source>
        <dbReference type="EMBL" id="CAD5209901.1"/>
    </source>
</evidence>
<dbReference type="Proteomes" id="UP000783686">
    <property type="component" value="Unassembled WGS sequence"/>
</dbReference>
<dbReference type="PANTHER" id="PTHR47966:SF51">
    <property type="entry name" value="BETA-SITE APP-CLEAVING ENZYME, ISOFORM A-RELATED"/>
    <property type="match status" value="1"/>
</dbReference>
<feature type="domain" description="Peptidase A1" evidence="5">
    <location>
        <begin position="34"/>
        <end position="362"/>
    </location>
</feature>
<dbReference type="CDD" id="cd05471">
    <property type="entry name" value="pepsin_like"/>
    <property type="match status" value="1"/>
</dbReference>
<keyword evidence="7" id="KW-1185">Reference proteome</keyword>
<evidence type="ECO:0000259" key="5">
    <source>
        <dbReference type="PROSITE" id="PS51767"/>
    </source>
</evidence>
<dbReference type="GO" id="GO:0004190">
    <property type="term" value="F:aspartic-type endopeptidase activity"/>
    <property type="evidence" value="ECO:0007669"/>
    <property type="project" value="InterPro"/>
</dbReference>
<comment type="similarity">
    <text evidence="1">Belongs to the peptidase A1 family.</text>
</comment>
<accession>A0A811K1X0</accession>
<dbReference type="InterPro" id="IPR034164">
    <property type="entry name" value="Pepsin-like_dom"/>
</dbReference>
<dbReference type="EMBL" id="CAJFDH010000002">
    <property type="protein sequence ID" value="CAD5209901.1"/>
    <property type="molecule type" value="Genomic_DNA"/>
</dbReference>
<dbReference type="PROSITE" id="PS51767">
    <property type="entry name" value="PEPTIDASE_A1"/>
    <property type="match status" value="1"/>
</dbReference>
<dbReference type="Pfam" id="PF00026">
    <property type="entry name" value="Asp"/>
    <property type="match status" value="1"/>
</dbReference>
<dbReference type="Proteomes" id="UP000614601">
    <property type="component" value="Unassembled WGS sequence"/>
</dbReference>
<dbReference type="EMBL" id="CAJFCW020000002">
    <property type="protein sequence ID" value="CAG9090334.1"/>
    <property type="molecule type" value="Genomic_DNA"/>
</dbReference>
<evidence type="ECO:0000256" key="3">
    <source>
        <dbReference type="SAM" id="MobiDB-lite"/>
    </source>
</evidence>
<evidence type="ECO:0000256" key="2">
    <source>
        <dbReference type="PIRSR" id="PIRSR601461-1"/>
    </source>
</evidence>
<comment type="caution">
    <text evidence="6">The sequence shown here is derived from an EMBL/GenBank/DDBJ whole genome shotgun (WGS) entry which is preliminary data.</text>
</comment>
<feature type="signal peptide" evidence="4">
    <location>
        <begin position="1"/>
        <end position="15"/>
    </location>
</feature>
<keyword evidence="4" id="KW-0732">Signal</keyword>
<feature type="region of interest" description="Disordered" evidence="3">
    <location>
        <begin position="311"/>
        <end position="362"/>
    </location>
</feature>
<reference evidence="6" key="1">
    <citation type="submission" date="2020-09" db="EMBL/GenBank/DDBJ databases">
        <authorList>
            <person name="Kikuchi T."/>
        </authorList>
    </citation>
    <scope>NUCLEOTIDE SEQUENCE</scope>
    <source>
        <strain evidence="6">SH1</strain>
    </source>
</reference>
<feature type="active site" evidence="2">
    <location>
        <position position="245"/>
    </location>
</feature>
<dbReference type="InterPro" id="IPR033121">
    <property type="entry name" value="PEPTIDASE_A1"/>
</dbReference>
<dbReference type="PANTHER" id="PTHR47966">
    <property type="entry name" value="BETA-SITE APP-CLEAVING ENZYME, ISOFORM A-RELATED"/>
    <property type="match status" value="1"/>
</dbReference>